<dbReference type="RefSeq" id="WP_050119903.1">
    <property type="nucleotide sequence ID" value="NZ_CAWMAB010000015.1"/>
</dbReference>
<feature type="domain" description="FecR protein" evidence="2">
    <location>
        <begin position="131"/>
        <end position="227"/>
    </location>
</feature>
<feature type="transmembrane region" description="Helical" evidence="1">
    <location>
        <begin position="101"/>
        <end position="123"/>
    </location>
</feature>
<dbReference type="PANTHER" id="PTHR30273:SF2">
    <property type="entry name" value="PROTEIN FECR"/>
    <property type="match status" value="1"/>
</dbReference>
<gene>
    <name evidence="3" type="ORF">ERS008491_03322</name>
</gene>
<keyword evidence="1" id="KW-1133">Transmembrane helix</keyword>
<organism evidence="3 4">
    <name type="scientific">Yersinia kristensenii</name>
    <dbReference type="NCBI Taxonomy" id="28152"/>
    <lineage>
        <taxon>Bacteria</taxon>
        <taxon>Pseudomonadati</taxon>
        <taxon>Pseudomonadota</taxon>
        <taxon>Gammaproteobacteria</taxon>
        <taxon>Enterobacterales</taxon>
        <taxon>Yersiniaceae</taxon>
        <taxon>Yersinia</taxon>
    </lineage>
</organism>
<keyword evidence="1" id="KW-0812">Transmembrane</keyword>
<reference evidence="3 4" key="1">
    <citation type="submission" date="2015-03" db="EMBL/GenBank/DDBJ databases">
        <authorList>
            <person name="Murphy D."/>
        </authorList>
    </citation>
    <scope>NUCLEOTIDE SEQUENCE [LARGE SCALE GENOMIC DNA]</scope>
    <source>
        <strain evidence="3 4">FCF326</strain>
    </source>
</reference>
<dbReference type="InterPro" id="IPR012373">
    <property type="entry name" value="Ferrdict_sens_TM"/>
</dbReference>
<evidence type="ECO:0000313" key="3">
    <source>
        <dbReference type="EMBL" id="CNF22027.1"/>
    </source>
</evidence>
<dbReference type="PANTHER" id="PTHR30273">
    <property type="entry name" value="PERIPLASMIC SIGNAL SENSOR AND SIGMA FACTOR ACTIVATOR FECR-RELATED"/>
    <property type="match status" value="1"/>
</dbReference>
<evidence type="ECO:0000259" key="2">
    <source>
        <dbReference type="Pfam" id="PF04773"/>
    </source>
</evidence>
<evidence type="ECO:0000256" key="1">
    <source>
        <dbReference type="SAM" id="Phobius"/>
    </source>
</evidence>
<dbReference type="InterPro" id="IPR006860">
    <property type="entry name" value="FecR"/>
</dbReference>
<protein>
    <submittedName>
        <fullName evidence="3">Putative two-component system sensor protein</fullName>
    </submittedName>
</protein>
<accession>A0A0T9LTY0</accession>
<name>A0A0T9LTY0_YERKR</name>
<dbReference type="PIRSF" id="PIRSF018266">
    <property type="entry name" value="FecR"/>
    <property type="match status" value="1"/>
</dbReference>
<proteinExistence type="predicted"/>
<keyword evidence="1" id="KW-0472">Membrane</keyword>
<dbReference type="EMBL" id="CPYI01000015">
    <property type="protein sequence ID" value="CNF22027.1"/>
    <property type="molecule type" value="Genomic_DNA"/>
</dbReference>
<dbReference type="Proteomes" id="UP000045824">
    <property type="component" value="Unassembled WGS sequence"/>
</dbReference>
<sequence>MNNINDRYLVADEQALHWLTKQQNRLSAREQRQFEEWLLQGENAARYQQMEQLWQTVGQLPKENIAQLRSSLPSKASPATQPFFRRWSPFSAAPRLLGPRLLGPLLLGLMLLVLIWPASQWLAPPSMTALVQTARGETKQLTLPDGTLLTLDADTQLQVAYYPQRREVTMSKGQAYFQVRHLADQPFIVLSGPSRLTVLGTEFGVRYIPHSMSGNGVAIEVSSGAVRVGQRTWWENTFWRAMAKLRFATEDSHILVLRASQRAISDVNGKLTRQPSTTHGVSADWRQSRVVFDSTPLDLALAEFARYGEMPYRLGDSKVAAMRISGSFDVHRIDSFVHVLPKVLPVKLTTQSGKTQIQAR</sequence>
<dbReference type="Gene3D" id="2.60.120.1440">
    <property type="match status" value="1"/>
</dbReference>
<dbReference type="AlphaFoldDB" id="A0A0T9LTY0"/>
<evidence type="ECO:0000313" key="4">
    <source>
        <dbReference type="Proteomes" id="UP000045824"/>
    </source>
</evidence>
<dbReference type="GO" id="GO:0016989">
    <property type="term" value="F:sigma factor antagonist activity"/>
    <property type="evidence" value="ECO:0007669"/>
    <property type="project" value="TreeGrafter"/>
</dbReference>
<dbReference type="Pfam" id="PF04773">
    <property type="entry name" value="FecR"/>
    <property type="match status" value="1"/>
</dbReference>